<dbReference type="Proteomes" id="UP000315399">
    <property type="component" value="Unassembled WGS sequence"/>
</dbReference>
<accession>A0A523B752</accession>
<reference evidence="1 2" key="1">
    <citation type="journal article" date="2019" name="Nat. Microbiol.">
        <title>Expanding anaerobic alkane metabolism in the domain of Archaea.</title>
        <authorList>
            <person name="Wang Y."/>
            <person name="Wegener G."/>
            <person name="Hou J."/>
            <person name="Wang F."/>
            <person name="Xiao X."/>
        </authorList>
    </citation>
    <scope>NUCLEOTIDE SEQUENCE [LARGE SCALE GENOMIC DNA]</scope>
    <source>
        <strain evidence="1">WYZ-LMO10</strain>
    </source>
</reference>
<proteinExistence type="predicted"/>
<name>A0A523B752_9CREN</name>
<dbReference type="AlphaFoldDB" id="A0A523B752"/>
<organism evidence="1 2">
    <name type="scientific">Thermoproteota archaeon</name>
    <dbReference type="NCBI Taxonomy" id="2056631"/>
    <lineage>
        <taxon>Archaea</taxon>
        <taxon>Thermoproteota</taxon>
    </lineage>
</organism>
<evidence type="ECO:0000313" key="1">
    <source>
        <dbReference type="EMBL" id="TDA36717.1"/>
    </source>
</evidence>
<comment type="caution">
    <text evidence="1">The sequence shown here is derived from an EMBL/GenBank/DDBJ whole genome shotgun (WGS) entry which is preliminary data.</text>
</comment>
<gene>
    <name evidence="1" type="ORF">DSO08_06540</name>
</gene>
<sequence>MVVKEDTFTEIVTFEYIMWRKSYIGGEIRVLLDVTEEMGRTGKGKILDVLSAQRPYLYDDYTDLHGGIDSFCKRTTLEEIRSMLVGREGTFEHDEKTIPPTHCFKLKEQFPLDIKPKGSPFGQ</sequence>
<dbReference type="EMBL" id="QNVH01000104">
    <property type="protein sequence ID" value="TDA36717.1"/>
    <property type="molecule type" value="Genomic_DNA"/>
</dbReference>
<evidence type="ECO:0000313" key="2">
    <source>
        <dbReference type="Proteomes" id="UP000315399"/>
    </source>
</evidence>
<protein>
    <submittedName>
        <fullName evidence="1">Uncharacterized protein</fullName>
    </submittedName>
</protein>